<evidence type="ECO:0000256" key="10">
    <source>
        <dbReference type="SAM" id="MobiDB-lite"/>
    </source>
</evidence>
<dbReference type="PANTHER" id="PTHR22808">
    <property type="entry name" value="NCL1 YEAST -RELATED NOL1/NOP2/FMU SUN DOMAIN-CONTAINING"/>
    <property type="match status" value="1"/>
</dbReference>
<protein>
    <submittedName>
        <fullName evidence="12">tRNA (Cytosine(34)-C(5))-methyltransferase</fullName>
    </submittedName>
</protein>
<keyword evidence="6" id="KW-0819">tRNA processing</keyword>
<feature type="binding site" evidence="9">
    <location>
        <position position="219"/>
    </location>
    <ligand>
        <name>S-adenosyl-L-methionine</name>
        <dbReference type="ChEBI" id="CHEBI:59789"/>
    </ligand>
</feature>
<feature type="binding site" evidence="9">
    <location>
        <position position="277"/>
    </location>
    <ligand>
        <name>S-adenosyl-L-methionine</name>
        <dbReference type="ChEBI" id="CHEBI:59789"/>
    </ligand>
</feature>
<dbReference type="GO" id="GO:0000049">
    <property type="term" value="F:tRNA binding"/>
    <property type="evidence" value="ECO:0007669"/>
    <property type="project" value="UniProtKB-KW"/>
</dbReference>
<feature type="region of interest" description="Disordered" evidence="10">
    <location>
        <begin position="698"/>
        <end position="728"/>
    </location>
</feature>
<evidence type="ECO:0000256" key="2">
    <source>
        <dbReference type="ARBA" id="ARBA00022555"/>
    </source>
</evidence>
<keyword evidence="2" id="KW-0820">tRNA-binding</keyword>
<dbReference type="GO" id="GO:0030488">
    <property type="term" value="P:tRNA methylation"/>
    <property type="evidence" value="ECO:0007669"/>
    <property type="project" value="TreeGrafter"/>
</dbReference>
<evidence type="ECO:0000256" key="5">
    <source>
        <dbReference type="ARBA" id="ARBA00022691"/>
    </source>
</evidence>
<accession>A0AAD5XD99</accession>
<dbReference type="GO" id="GO:0005634">
    <property type="term" value="C:nucleus"/>
    <property type="evidence" value="ECO:0007669"/>
    <property type="project" value="UniProtKB-SubCell"/>
</dbReference>
<keyword evidence="3 9" id="KW-0489">Methyltransferase</keyword>
<dbReference type="Pfam" id="PF25376">
    <property type="entry name" value="Pre-PUA_NSUN2"/>
    <property type="match status" value="1"/>
</dbReference>
<dbReference type="PRINTS" id="PR02008">
    <property type="entry name" value="RCMTFAMILY"/>
</dbReference>
<feature type="binding site" evidence="9">
    <location>
        <begin position="185"/>
        <end position="191"/>
    </location>
    <ligand>
        <name>S-adenosyl-L-methionine</name>
        <dbReference type="ChEBI" id="CHEBI:59789"/>
    </ligand>
</feature>
<comment type="caution">
    <text evidence="9">Lacks conserved residue(s) required for the propagation of feature annotation.</text>
</comment>
<evidence type="ECO:0000256" key="3">
    <source>
        <dbReference type="ARBA" id="ARBA00022603"/>
    </source>
</evidence>
<feature type="compositionally biased region" description="Acidic residues" evidence="10">
    <location>
        <begin position="715"/>
        <end position="728"/>
    </location>
</feature>
<evidence type="ECO:0000259" key="11">
    <source>
        <dbReference type="PROSITE" id="PS51686"/>
    </source>
</evidence>
<dbReference type="InterPro" id="IPR057286">
    <property type="entry name" value="PUA_NSUN2"/>
</dbReference>
<reference evidence="12" key="1">
    <citation type="submission" date="2020-05" db="EMBL/GenBank/DDBJ databases">
        <title>Phylogenomic resolution of chytrid fungi.</title>
        <authorList>
            <person name="Stajich J.E."/>
            <person name="Amses K."/>
            <person name="Simmons R."/>
            <person name="Seto K."/>
            <person name="Myers J."/>
            <person name="Bonds A."/>
            <person name="Quandt C.A."/>
            <person name="Barry K."/>
            <person name="Liu P."/>
            <person name="Grigoriev I."/>
            <person name="Longcore J.E."/>
            <person name="James T.Y."/>
        </authorList>
    </citation>
    <scope>NUCLEOTIDE SEQUENCE</scope>
    <source>
        <strain evidence="12">JEL0513</strain>
    </source>
</reference>
<dbReference type="Pfam" id="PF01189">
    <property type="entry name" value="Methyltr_RsmB-F"/>
    <property type="match status" value="1"/>
</dbReference>
<evidence type="ECO:0000256" key="7">
    <source>
        <dbReference type="ARBA" id="ARBA00022884"/>
    </source>
</evidence>
<dbReference type="InterPro" id="IPR049560">
    <property type="entry name" value="MeTrfase_RsmB-F_NOP2_cat"/>
</dbReference>
<keyword evidence="13" id="KW-1185">Reference proteome</keyword>
<proteinExistence type="inferred from homology"/>
<dbReference type="GO" id="GO:0016428">
    <property type="term" value="F:tRNA (cytidine-5-)-methyltransferase activity"/>
    <property type="evidence" value="ECO:0007669"/>
    <property type="project" value="InterPro"/>
</dbReference>
<comment type="subcellular location">
    <subcellularLocation>
        <location evidence="1">Nucleus</location>
    </subcellularLocation>
</comment>
<name>A0AAD5XD99_9FUNG</name>
<comment type="caution">
    <text evidence="12">The sequence shown here is derived from an EMBL/GenBank/DDBJ whole genome shotgun (WGS) entry which is preliminary data.</text>
</comment>
<keyword evidence="5 9" id="KW-0949">S-adenosyl-L-methionine</keyword>
<sequence>MLADYQKLCQKSGSYVDIPMENATFEEYYKVGFSFIIWLVIVVNSHSNYGNVQAQCIFSDEEWAANIEILKTGLPTNFRFTGSKSNASKILDLMKKNYFPSMSNVQDDNGVKIPPPEPLPWYPNNFGWQYLATRSQIRNHEGIKKFHEFLMAETDCGNVSRQEAVSMIPPLFLGAQPGHYVLDMCAAPGSKTAQLIEAVTSNDELLPTNKTGGLVVANDADYKRAYMLVKQSKRLQCPNLVVTNHEAQFFPYIYFKSKEESSSAEERILQFDRILCDVPCCGDGTLRKNRAIWKNWHQTNGNTLNKLQLAILIRAIHFLKVGGRVVYSTCTFNPVENEAVVAAALNLCGDAVALRDVSDQLPGLKRRPGISSWKVMDPDGKLHDKIETVDAKYQHKKVFTDCFAPENAAELNLNRCMRIVPTDQDTGAFFVAVFEKVKPFGGLDDKIVAKESGVTEKRKVDGVEDPAENDPKRAHIDCEETDVDKPAKTAAWVGKGEEPFIFVSEDNKEVAEIVKFYGINSTFPKDQFVVRSENESYKSLYFVSLSVKKLLNAKNSSKLKIVNTGVRTFTKTSQYGGQKDAFLYRLTSEGLSTIAPFLSSKRVIEIDRADVQKLLEKEYPLLTEMTPAFQNKIASFEAGSFVAKYTPDENADAGSLHEQVPLPAMRASVSVSLLVPKEERKSLQSRIFGAHFEYEKGLDKDRKNEKEDNNSAEDGKDDVDTTENAVDE</sequence>
<feature type="active site" description="Nucleophile" evidence="9">
    <location>
        <position position="330"/>
    </location>
</feature>
<dbReference type="InterPro" id="IPR057285">
    <property type="entry name" value="Pre-PUA_NSUN2"/>
</dbReference>
<keyword evidence="7 9" id="KW-0694">RNA-binding</keyword>
<dbReference type="PRINTS" id="PR02011">
    <property type="entry name" value="RCMTNCL1"/>
</dbReference>
<dbReference type="SUPFAM" id="SSF53335">
    <property type="entry name" value="S-adenosyl-L-methionine-dependent methyltransferases"/>
    <property type="match status" value="1"/>
</dbReference>
<evidence type="ECO:0000256" key="1">
    <source>
        <dbReference type="ARBA" id="ARBA00004123"/>
    </source>
</evidence>
<keyword evidence="8" id="KW-0539">Nucleus</keyword>
<dbReference type="EMBL" id="JADGJH010002024">
    <property type="protein sequence ID" value="KAJ3105048.1"/>
    <property type="molecule type" value="Genomic_DNA"/>
</dbReference>
<dbReference type="InterPro" id="IPR023267">
    <property type="entry name" value="RCMT"/>
</dbReference>
<feature type="compositionally biased region" description="Basic and acidic residues" evidence="10">
    <location>
        <begin position="698"/>
        <end position="709"/>
    </location>
</feature>
<feature type="domain" description="SAM-dependent MTase RsmB/NOP-type" evidence="11">
    <location>
        <begin position="66"/>
        <end position="437"/>
    </location>
</feature>
<dbReference type="Gene3D" id="3.40.50.150">
    <property type="entry name" value="Vaccinia Virus protein VP39"/>
    <property type="match status" value="1"/>
</dbReference>
<dbReference type="GO" id="GO:0005737">
    <property type="term" value="C:cytoplasm"/>
    <property type="evidence" value="ECO:0007669"/>
    <property type="project" value="TreeGrafter"/>
</dbReference>
<dbReference type="PROSITE" id="PS51686">
    <property type="entry name" value="SAM_MT_RSMB_NOP"/>
    <property type="match status" value="1"/>
</dbReference>
<dbReference type="InterPro" id="IPR029063">
    <property type="entry name" value="SAM-dependent_MTases_sf"/>
</dbReference>
<gene>
    <name evidence="12" type="primary">NSUN2</name>
    <name evidence="12" type="ORF">HK100_003964</name>
</gene>
<evidence type="ECO:0000256" key="9">
    <source>
        <dbReference type="PROSITE-ProRule" id="PRU01023"/>
    </source>
</evidence>
<dbReference type="Proteomes" id="UP001211907">
    <property type="component" value="Unassembled WGS sequence"/>
</dbReference>
<comment type="similarity">
    <text evidence="9">Belongs to the class I-like SAM-binding methyltransferase superfamily. RsmB/NOP family.</text>
</comment>
<organism evidence="12 13">
    <name type="scientific">Physocladia obscura</name>
    <dbReference type="NCBI Taxonomy" id="109957"/>
    <lineage>
        <taxon>Eukaryota</taxon>
        <taxon>Fungi</taxon>
        <taxon>Fungi incertae sedis</taxon>
        <taxon>Chytridiomycota</taxon>
        <taxon>Chytridiomycota incertae sedis</taxon>
        <taxon>Chytridiomycetes</taxon>
        <taxon>Chytridiales</taxon>
        <taxon>Chytriomycetaceae</taxon>
        <taxon>Physocladia</taxon>
    </lineage>
</organism>
<dbReference type="InterPro" id="IPR001678">
    <property type="entry name" value="MeTrfase_RsmB-F_NOP2_dom"/>
</dbReference>
<evidence type="ECO:0000256" key="6">
    <source>
        <dbReference type="ARBA" id="ARBA00022694"/>
    </source>
</evidence>
<evidence type="ECO:0000256" key="8">
    <source>
        <dbReference type="ARBA" id="ARBA00023242"/>
    </source>
</evidence>
<dbReference type="AlphaFoldDB" id="A0AAD5XD99"/>
<evidence type="ECO:0000313" key="13">
    <source>
        <dbReference type="Proteomes" id="UP001211907"/>
    </source>
</evidence>
<evidence type="ECO:0000313" key="12">
    <source>
        <dbReference type="EMBL" id="KAJ3105048.1"/>
    </source>
</evidence>
<dbReference type="Pfam" id="PF25378">
    <property type="entry name" value="PUA_NSUN2"/>
    <property type="match status" value="1"/>
</dbReference>
<keyword evidence="4 9" id="KW-0808">Transferase</keyword>
<evidence type="ECO:0000256" key="4">
    <source>
        <dbReference type="ARBA" id="ARBA00022679"/>
    </source>
</evidence>
<dbReference type="InterPro" id="IPR023270">
    <property type="entry name" value="RCMT_NCL1"/>
</dbReference>
<dbReference type="PANTHER" id="PTHR22808:SF1">
    <property type="entry name" value="RNA CYTOSINE-C(5)-METHYLTRANSFERASE NSUN2-RELATED"/>
    <property type="match status" value="1"/>
</dbReference>